<dbReference type="EC" id="6.2.1.16" evidence="8"/>
<dbReference type="InterPro" id="IPR000873">
    <property type="entry name" value="AMP-dep_synth/lig_dom"/>
</dbReference>
<dbReference type="Gene3D" id="3.40.50.12780">
    <property type="entry name" value="N-terminal domain of ligase-like"/>
    <property type="match status" value="1"/>
</dbReference>
<keyword evidence="4" id="KW-0067">ATP-binding</keyword>
<evidence type="ECO:0000256" key="1">
    <source>
        <dbReference type="ARBA" id="ARBA00006432"/>
    </source>
</evidence>
<reference evidence="8 9" key="1">
    <citation type="journal article" date="2023" name="ISME J.">
        <title>Cultivation and genomic characterization of novel and ubiquitous marine nitrite-oxidizing bacteria from the Nitrospirales.</title>
        <authorList>
            <person name="Mueller A.J."/>
            <person name="Daebeler A."/>
            <person name="Herbold C.W."/>
            <person name="Kirkegaard R.H."/>
            <person name="Daims H."/>
        </authorList>
    </citation>
    <scope>NUCLEOTIDE SEQUENCE [LARGE SCALE GENOMIC DNA]</scope>
    <source>
        <strain evidence="8 9">EB</strain>
    </source>
</reference>
<dbReference type="Pfam" id="PF00501">
    <property type="entry name" value="AMP-binding"/>
    <property type="match status" value="1"/>
</dbReference>
<feature type="domain" description="AMP-dependent synthetase/ligase" evidence="5">
    <location>
        <begin position="96"/>
        <end position="473"/>
    </location>
</feature>
<evidence type="ECO:0000259" key="5">
    <source>
        <dbReference type="Pfam" id="PF00501"/>
    </source>
</evidence>
<evidence type="ECO:0000259" key="7">
    <source>
        <dbReference type="Pfam" id="PF16177"/>
    </source>
</evidence>
<dbReference type="InterPro" id="IPR025110">
    <property type="entry name" value="AMP-bd_C"/>
</dbReference>
<dbReference type="RefSeq" id="WP_313831648.1">
    <property type="nucleotide sequence ID" value="NZ_JAQOUE010000001.1"/>
</dbReference>
<organism evidence="8 9">
    <name type="scientific">Candidatus Nitronereus thalassa</name>
    <dbReference type="NCBI Taxonomy" id="3020898"/>
    <lineage>
        <taxon>Bacteria</taxon>
        <taxon>Pseudomonadati</taxon>
        <taxon>Nitrospirota</taxon>
        <taxon>Nitrospiria</taxon>
        <taxon>Nitrospirales</taxon>
        <taxon>Nitrospiraceae</taxon>
        <taxon>Candidatus Nitronereus</taxon>
    </lineage>
</organism>
<name>A0ABU3K4J8_9BACT</name>
<comment type="similarity">
    <text evidence="1">Belongs to the ATP-dependent AMP-binding enzyme family.</text>
</comment>
<evidence type="ECO:0000313" key="9">
    <source>
        <dbReference type="Proteomes" id="UP001250932"/>
    </source>
</evidence>
<evidence type="ECO:0000256" key="4">
    <source>
        <dbReference type="ARBA" id="ARBA00022840"/>
    </source>
</evidence>
<dbReference type="EMBL" id="JAQOUE010000001">
    <property type="protein sequence ID" value="MDT7041293.1"/>
    <property type="molecule type" value="Genomic_DNA"/>
</dbReference>
<dbReference type="SUPFAM" id="SSF56801">
    <property type="entry name" value="Acetyl-CoA synthetase-like"/>
    <property type="match status" value="1"/>
</dbReference>
<dbReference type="InterPro" id="IPR005914">
    <property type="entry name" value="Acac_CoA_synth"/>
</dbReference>
<protein>
    <submittedName>
        <fullName evidence="8">Acetoacetate--CoA ligase</fullName>
        <ecNumber evidence="8">6.2.1.16</ecNumber>
    </submittedName>
</protein>
<proteinExistence type="inferred from homology"/>
<accession>A0ABU3K4J8</accession>
<dbReference type="PANTHER" id="PTHR42921:SF1">
    <property type="entry name" value="ACETOACETYL-COA SYNTHETASE"/>
    <property type="match status" value="1"/>
</dbReference>
<evidence type="ECO:0000256" key="2">
    <source>
        <dbReference type="ARBA" id="ARBA00022598"/>
    </source>
</evidence>
<keyword evidence="9" id="KW-1185">Reference proteome</keyword>
<sequence length="656" mass="73513">MNEILWQPNQHRIQRSKMWQFMRAVNREFSEHFTTYAELHHWSVQHLETFWEFYRRYSGLRFLRPPDETLSSGAMPGARWFSGAELNYAENLLTAPAEKPAILSKVEGQPLQSLTYGELTTQVTGFAAALTQIGVKPGDRVAGYLPNIPETIIAMLGTAAIGATWTSCSPDFGPQGVRDRFGQVAPKVLVCVEGYTYHGKPYSVIETLRAILPDLPGLQQIVVVPQNNAPVKQKQFHFPFVSIWDQFLGMADPTKFAFRQVPFEHPLFIMYSSGTTGLPKCIVHGTGGTLLQHHKEHALHTDIGPKDVVMYYTTCGWMMWNWLASVLAQQATIVLYEGSPGYPDLHVLWNVIDEAGITVFGTSPKYLSQNIKQGMSPAQSHDLSSLRTILSTGAPLDKECFHWIYHHVKQDVQLASICGGTDIISCFMLGNPMLPVRSEEIQCLGLGMDVVALDEVHRPVVNQKGELACRSPAPSMPVGFWEDPGDAKYINAYFDKVPGTWIHGDYIEIREHGGVIVYGRSDTTLNPGGVRIGTAEIYRIVESIEEVVDSLVIGIEEDDDIRVILFVVANKQAEGSPLPTEKIKQKIRKEATPRHVPHEMYEVREVPKTLNGKKMESAIRDLFQGKCLANQSSIANLDCLKEFQEIYYRRLEVKSG</sequence>
<gene>
    <name evidence="8" type="ORF">PPG34_02965</name>
</gene>
<dbReference type="Pfam" id="PF16177">
    <property type="entry name" value="ACAS_N"/>
    <property type="match status" value="1"/>
</dbReference>
<dbReference type="PANTHER" id="PTHR42921">
    <property type="entry name" value="ACETOACETYL-COA SYNTHETASE"/>
    <property type="match status" value="1"/>
</dbReference>
<feature type="domain" description="Acetyl-coenzyme A synthetase N-terminal" evidence="7">
    <location>
        <begin position="36"/>
        <end position="91"/>
    </location>
</feature>
<dbReference type="NCBIfam" id="TIGR01217">
    <property type="entry name" value="ac_ac_CoA_syn"/>
    <property type="match status" value="1"/>
</dbReference>
<comment type="caution">
    <text evidence="8">The sequence shown here is derived from an EMBL/GenBank/DDBJ whole genome shotgun (WGS) entry which is preliminary data.</text>
</comment>
<dbReference type="InterPro" id="IPR032387">
    <property type="entry name" value="ACAS_N"/>
</dbReference>
<dbReference type="GO" id="GO:0030729">
    <property type="term" value="F:acetoacetate-CoA ligase activity"/>
    <property type="evidence" value="ECO:0007669"/>
    <property type="project" value="UniProtKB-EC"/>
</dbReference>
<dbReference type="InterPro" id="IPR045851">
    <property type="entry name" value="AMP-bd_C_sf"/>
</dbReference>
<evidence type="ECO:0000256" key="3">
    <source>
        <dbReference type="ARBA" id="ARBA00022741"/>
    </source>
</evidence>
<dbReference type="PROSITE" id="PS00455">
    <property type="entry name" value="AMP_BINDING"/>
    <property type="match status" value="1"/>
</dbReference>
<feature type="domain" description="AMP-binding enzyme C-terminal" evidence="6">
    <location>
        <begin position="541"/>
        <end position="613"/>
    </location>
</feature>
<dbReference type="CDD" id="cd05943">
    <property type="entry name" value="AACS"/>
    <property type="match status" value="1"/>
</dbReference>
<dbReference type="InterPro" id="IPR020845">
    <property type="entry name" value="AMP-binding_CS"/>
</dbReference>
<keyword evidence="2 8" id="KW-0436">Ligase</keyword>
<dbReference type="NCBIfam" id="NF002937">
    <property type="entry name" value="PRK03584.1"/>
    <property type="match status" value="1"/>
</dbReference>
<dbReference type="Pfam" id="PF13193">
    <property type="entry name" value="AMP-binding_C"/>
    <property type="match status" value="1"/>
</dbReference>
<evidence type="ECO:0000313" key="8">
    <source>
        <dbReference type="EMBL" id="MDT7041293.1"/>
    </source>
</evidence>
<dbReference type="InterPro" id="IPR042099">
    <property type="entry name" value="ANL_N_sf"/>
</dbReference>
<keyword evidence="3" id="KW-0547">Nucleotide-binding</keyword>
<dbReference type="Proteomes" id="UP001250932">
    <property type="component" value="Unassembled WGS sequence"/>
</dbReference>
<evidence type="ECO:0000259" key="6">
    <source>
        <dbReference type="Pfam" id="PF13193"/>
    </source>
</evidence>
<dbReference type="Gene3D" id="3.30.300.30">
    <property type="match status" value="1"/>
</dbReference>